<comment type="caution">
    <text evidence="14">The sequence shown here is derived from an EMBL/GenBank/DDBJ whole genome shotgun (WGS) entry which is preliminary data.</text>
</comment>
<name>A0AAW1FTP2_ZOAVI</name>
<dbReference type="Gene3D" id="2.30.29.30">
    <property type="entry name" value="Pleckstrin-homology domain (PH domain)/Phosphotyrosine-binding domain (PTB)"/>
    <property type="match status" value="1"/>
</dbReference>
<dbReference type="SUPFAM" id="SSF50729">
    <property type="entry name" value="PH domain-like"/>
    <property type="match status" value="1"/>
</dbReference>
<dbReference type="GO" id="GO:0016799">
    <property type="term" value="F:hydrolase activity, hydrolyzing N-glycosyl compounds"/>
    <property type="evidence" value="ECO:0007669"/>
    <property type="project" value="InterPro"/>
</dbReference>
<dbReference type="SMART" id="SM00326">
    <property type="entry name" value="SH3"/>
    <property type="match status" value="1"/>
</dbReference>
<sequence length="1245" mass="139401">MYSDCSILLSQLDETETAFDEFWVRHQTKLEQCLQLRHFEHNYREVRALLDQVSEKLATFSEVGISPAHADHIFCELTTYEERVCEVLDRASSLACDGDDLIQNSHYAEDSIQPKCKELRAISENVSSNLRAKKDRLLKAMELHHCLERASKWVDDGIYLLASQPVDKCQSHEGAELALKELEQHLDTAGQNQLTELSTIWSEYEAVLNQQFRDQVEKVFQKQASMQEMFDKRRVSLKKLAAKQTRPVQPVAPRPEAFIKSPLSSPAHRAQQERRCSETDSGNNCEKGNGELQNGDTISTHASLSEEEENLAVLRRHVMNELLETERAYVEELLCVLQGYASEMDNAAMAHLIPAPLQNKKEVLFGNMSEIYHFHKRTFLRELEQYTDCPELVGRCFLERMTDLQIYEKYCHNKPRSESLWRQCSDCAFFQECQKKLEHKLGLDSYLLKPVQRITKYQLLLKEMLKYSKSCEGTDDLQEALTSILGILKAVNDSMHLIAITGYEGNMSELGKLLMQGSFSVWTEHKKGHAKVKDLARFKPMQRHLFLHEKALLFCKRREENGEGYEKAPSYSFKQSLNMSAVGITENAKGDNKKFEIWCNSREEVYIVQAPTADVKTTWVNEIRKVLTTQLEACRASQQRAPDPVFQFPPVPSGSVSLSPFKSGQRSFKRGEEKKADSCSPDANSSSLPKPTGKDEAVTSPTSDRAAVAKKRFTLQGFSNLKAQKGSPDQKTKRQSDPTPFGFKGWNKTSLSLDASEEHDGYSSAEDPLNSDPEDDIGKKLCAGKYTVMADYEKDAQELSVKSGDMVELVKEGEDGQWFVRNLSSSKEGWIAAANLIKLIGKSKSCQSLTSSAGHSDRILFSPPLENLPYLYICFSPAPQLHFNLTSNSDDLFGFSVEDVLKEVKRGSKLMCNKCQTKGATAGCEVKRCKKSYHYPCAVRHRAEIVEDAVKGKYVLYCSKHSQQTQGSTMSKKLLVDADCGLDDAQAIMLALAAPNVELLGITCVHGNTTVENVCKNILRVLQVCSKLEIPVFKGAAKPILGNSIDAGHFHGQDGLGDAPDPNAPGLDLVQKEGAVSAMIRIVNENPGEVSLVALAPLTNLALAVKMDPSLPSKLRGLYIMGGNTESRGNTTEFCDDWLAQDTDKARFMARVFRHRIEASQSERLQKDLAAGFVSCDSYAMAAAVDDSFITESDRYPVSVELTGTYTRGMMVMDTVGFLKKAHKACIMKKVDMEKFKQMMMAALK</sequence>
<accession>A0AAW1FTP2</accession>
<keyword evidence="3" id="KW-0597">Phosphoprotein</keyword>
<dbReference type="Gene3D" id="3.30.40.10">
    <property type="entry name" value="Zinc/RING finger domain, C3HC4 (zinc finger)"/>
    <property type="match status" value="1"/>
</dbReference>
<dbReference type="PROSITE" id="PS51805">
    <property type="entry name" value="EPHD"/>
    <property type="match status" value="1"/>
</dbReference>
<dbReference type="InterPro" id="IPR001849">
    <property type="entry name" value="PH_domain"/>
</dbReference>
<evidence type="ECO:0000256" key="5">
    <source>
        <dbReference type="ARBA" id="ARBA00022723"/>
    </source>
</evidence>
<dbReference type="InterPro" id="IPR056466">
    <property type="entry name" value="Spectrin_DBS"/>
</dbReference>
<feature type="domain" description="SH3" evidence="10">
    <location>
        <begin position="781"/>
        <end position="841"/>
    </location>
</feature>
<feature type="domain" description="PH" evidence="11">
    <location>
        <begin position="506"/>
        <end position="628"/>
    </location>
</feature>
<evidence type="ECO:0000256" key="6">
    <source>
        <dbReference type="ARBA" id="ARBA00022771"/>
    </source>
</evidence>
<dbReference type="PROSITE" id="PS50003">
    <property type="entry name" value="PH_DOMAIN"/>
    <property type="match status" value="1"/>
</dbReference>
<dbReference type="CDD" id="cd02649">
    <property type="entry name" value="nuc_hydro_CeIAG"/>
    <property type="match status" value="1"/>
</dbReference>
<evidence type="ECO:0000256" key="8">
    <source>
        <dbReference type="PROSITE-ProRule" id="PRU00192"/>
    </source>
</evidence>
<dbReference type="SUPFAM" id="SSF53590">
    <property type="entry name" value="Nucleoside hydrolase"/>
    <property type="match status" value="1"/>
</dbReference>
<keyword evidence="2 8" id="KW-0728">SH3 domain</keyword>
<evidence type="ECO:0000259" key="12">
    <source>
        <dbReference type="PROSITE" id="PS50010"/>
    </source>
</evidence>
<comment type="similarity">
    <text evidence="1">Belongs to the IUNH family.</text>
</comment>
<dbReference type="GO" id="GO:0035025">
    <property type="term" value="P:positive regulation of Rho protein signal transduction"/>
    <property type="evidence" value="ECO:0007669"/>
    <property type="project" value="TreeGrafter"/>
</dbReference>
<dbReference type="GO" id="GO:0035556">
    <property type="term" value="P:intracellular signal transduction"/>
    <property type="evidence" value="ECO:0007669"/>
    <property type="project" value="InterPro"/>
</dbReference>
<dbReference type="GO" id="GO:0008270">
    <property type="term" value="F:zinc ion binding"/>
    <property type="evidence" value="ECO:0007669"/>
    <property type="project" value="UniProtKB-KW"/>
</dbReference>
<evidence type="ECO:0000256" key="1">
    <source>
        <dbReference type="ARBA" id="ARBA00009176"/>
    </source>
</evidence>
<dbReference type="EMBL" id="JBCEZU010000034">
    <property type="protein sequence ID" value="KAK9537867.1"/>
    <property type="molecule type" value="Genomic_DNA"/>
</dbReference>
<dbReference type="PROSITE" id="PS50002">
    <property type="entry name" value="SH3"/>
    <property type="match status" value="1"/>
</dbReference>
<dbReference type="PROSITE" id="PS50010">
    <property type="entry name" value="DH_2"/>
    <property type="match status" value="1"/>
</dbReference>
<dbReference type="CDD" id="cd11857">
    <property type="entry name" value="SH3_DBS"/>
    <property type="match status" value="1"/>
</dbReference>
<dbReference type="InterPro" id="IPR013083">
    <property type="entry name" value="Znf_RING/FYVE/PHD"/>
</dbReference>
<feature type="domain" description="DH" evidence="12">
    <location>
        <begin position="314"/>
        <end position="494"/>
    </location>
</feature>
<organism evidence="14 15">
    <name type="scientific">Zoarces viviparus</name>
    <name type="common">Viviparous eelpout</name>
    <name type="synonym">Blennius viviparus</name>
    <dbReference type="NCBI Taxonomy" id="48416"/>
    <lineage>
        <taxon>Eukaryota</taxon>
        <taxon>Metazoa</taxon>
        <taxon>Chordata</taxon>
        <taxon>Craniata</taxon>
        <taxon>Vertebrata</taxon>
        <taxon>Euteleostomi</taxon>
        <taxon>Actinopterygii</taxon>
        <taxon>Neopterygii</taxon>
        <taxon>Teleostei</taxon>
        <taxon>Neoteleostei</taxon>
        <taxon>Acanthomorphata</taxon>
        <taxon>Eupercaria</taxon>
        <taxon>Perciformes</taxon>
        <taxon>Cottioidei</taxon>
        <taxon>Zoarcales</taxon>
        <taxon>Zoarcidae</taxon>
        <taxon>Zoarcinae</taxon>
        <taxon>Zoarces</taxon>
    </lineage>
</organism>
<evidence type="ECO:0000256" key="4">
    <source>
        <dbReference type="ARBA" id="ARBA00022658"/>
    </source>
</evidence>
<evidence type="ECO:0000313" key="15">
    <source>
        <dbReference type="Proteomes" id="UP001488805"/>
    </source>
</evidence>
<proteinExistence type="inferred from homology"/>
<dbReference type="InterPro" id="IPR001910">
    <property type="entry name" value="Inosine/uridine_hydrolase_dom"/>
</dbReference>
<dbReference type="PANTHER" id="PTHR22826">
    <property type="entry name" value="RHO GUANINE EXCHANGE FACTOR-RELATED"/>
    <property type="match status" value="1"/>
</dbReference>
<dbReference type="FunFam" id="2.30.29.30:FF:000078">
    <property type="entry name" value="Guanine nucleotide exchange factor DBS"/>
    <property type="match status" value="1"/>
</dbReference>
<dbReference type="GO" id="GO:0005085">
    <property type="term" value="F:guanyl-nucleotide exchange factor activity"/>
    <property type="evidence" value="ECO:0007669"/>
    <property type="project" value="UniProtKB-KW"/>
</dbReference>
<gene>
    <name evidence="14" type="ORF">VZT92_005442</name>
</gene>
<dbReference type="Pfam" id="PF22697">
    <property type="entry name" value="SOS1_NGEF_PH"/>
    <property type="match status" value="1"/>
</dbReference>
<dbReference type="SUPFAM" id="SSF50044">
    <property type="entry name" value="SH3-domain"/>
    <property type="match status" value="1"/>
</dbReference>
<dbReference type="InterPro" id="IPR036028">
    <property type="entry name" value="SH3-like_dom_sf"/>
</dbReference>
<dbReference type="Gene3D" id="3.90.245.10">
    <property type="entry name" value="Ribonucleoside hydrolase-like"/>
    <property type="match status" value="2"/>
</dbReference>
<evidence type="ECO:0000313" key="14">
    <source>
        <dbReference type="EMBL" id="KAK9537867.1"/>
    </source>
</evidence>
<dbReference type="InterPro" id="IPR035534">
    <property type="entry name" value="DBS_PH"/>
</dbReference>
<dbReference type="Pfam" id="PF13771">
    <property type="entry name" value="zf-HC5HC2H"/>
    <property type="match status" value="1"/>
</dbReference>
<dbReference type="InterPro" id="IPR000219">
    <property type="entry name" value="DH_dom"/>
</dbReference>
<evidence type="ECO:0000259" key="13">
    <source>
        <dbReference type="PROSITE" id="PS51805"/>
    </source>
</evidence>
<evidence type="ECO:0000256" key="2">
    <source>
        <dbReference type="ARBA" id="ARBA00022443"/>
    </source>
</evidence>
<dbReference type="Gene3D" id="1.20.58.60">
    <property type="match status" value="1"/>
</dbReference>
<dbReference type="SUPFAM" id="SSF48065">
    <property type="entry name" value="DBL homology domain (DH-domain)"/>
    <property type="match status" value="1"/>
</dbReference>
<evidence type="ECO:0000256" key="9">
    <source>
        <dbReference type="SAM" id="MobiDB-lite"/>
    </source>
</evidence>
<dbReference type="PROSITE" id="PS00741">
    <property type="entry name" value="DH_1"/>
    <property type="match status" value="1"/>
</dbReference>
<dbReference type="CDD" id="cd00160">
    <property type="entry name" value="RhoGEF"/>
    <property type="match status" value="1"/>
</dbReference>
<feature type="compositionally biased region" description="Polar residues" evidence="9">
    <location>
        <begin position="279"/>
        <end position="297"/>
    </location>
</feature>
<dbReference type="InterPro" id="IPR034732">
    <property type="entry name" value="EPHD"/>
</dbReference>
<dbReference type="Pfam" id="PF23289">
    <property type="entry name" value="Spectrin_5"/>
    <property type="match status" value="1"/>
</dbReference>
<dbReference type="InterPro" id="IPR001331">
    <property type="entry name" value="GDS_CDC24_CS"/>
</dbReference>
<dbReference type="InterPro" id="IPR051336">
    <property type="entry name" value="RhoGEF_Guanine_NuclExch_SF"/>
</dbReference>
<dbReference type="Gene3D" id="1.20.900.10">
    <property type="entry name" value="Dbl homology (DH) domain"/>
    <property type="match status" value="1"/>
</dbReference>
<reference evidence="14 15" key="1">
    <citation type="journal article" date="2024" name="Genome Biol. Evol.">
        <title>Chromosome-level genome assembly of the viviparous eelpout Zoarces viviparus.</title>
        <authorList>
            <person name="Fuhrmann N."/>
            <person name="Brasseur M.V."/>
            <person name="Bakowski C.E."/>
            <person name="Podsiadlowski L."/>
            <person name="Prost S."/>
            <person name="Krehenwinkel H."/>
            <person name="Mayer C."/>
        </authorList>
    </citation>
    <scope>NUCLEOTIDE SEQUENCE [LARGE SCALE GENOMIC DNA]</scope>
    <source>
        <strain evidence="14">NO-MEL_2022_Ind0_liver</strain>
    </source>
</reference>
<keyword evidence="5" id="KW-0479">Metal-binding</keyword>
<dbReference type="InterPro" id="IPR035532">
    <property type="entry name" value="DBS_SH3"/>
</dbReference>
<dbReference type="AlphaFoldDB" id="A0AAW1FTP2"/>
<dbReference type="InterPro" id="IPR036452">
    <property type="entry name" value="Ribo_hydro-like"/>
</dbReference>
<dbReference type="CDD" id="cd01227">
    <property type="entry name" value="PH_Dbs"/>
    <property type="match status" value="1"/>
</dbReference>
<dbReference type="InterPro" id="IPR001452">
    <property type="entry name" value="SH3_domain"/>
</dbReference>
<dbReference type="Proteomes" id="UP001488805">
    <property type="component" value="Unassembled WGS sequence"/>
</dbReference>
<keyword evidence="7" id="KW-0862">Zinc</keyword>
<feature type="region of interest" description="Disordered" evidence="9">
    <location>
        <begin position="718"/>
        <end position="776"/>
    </location>
</feature>
<dbReference type="SMART" id="SM00233">
    <property type="entry name" value="PH"/>
    <property type="match status" value="1"/>
</dbReference>
<protein>
    <recommendedName>
        <fullName evidence="16">Guanine nucleotide exchange factor DBS</fullName>
    </recommendedName>
</protein>
<dbReference type="SUPFAM" id="SSF46966">
    <property type="entry name" value="Spectrin repeat"/>
    <property type="match status" value="1"/>
</dbReference>
<dbReference type="Pfam" id="PF00621">
    <property type="entry name" value="RhoGEF"/>
    <property type="match status" value="1"/>
</dbReference>
<dbReference type="InterPro" id="IPR055251">
    <property type="entry name" value="SOS1_NGEF_PH"/>
</dbReference>
<dbReference type="InterPro" id="IPR035899">
    <property type="entry name" value="DBL_dom_sf"/>
</dbReference>
<dbReference type="GO" id="GO:0005737">
    <property type="term" value="C:cytoplasm"/>
    <property type="evidence" value="ECO:0007669"/>
    <property type="project" value="TreeGrafter"/>
</dbReference>
<evidence type="ECO:0000256" key="3">
    <source>
        <dbReference type="ARBA" id="ARBA00022553"/>
    </source>
</evidence>
<dbReference type="InterPro" id="IPR011993">
    <property type="entry name" value="PH-like_dom_sf"/>
</dbReference>
<evidence type="ECO:0000259" key="11">
    <source>
        <dbReference type="PROSITE" id="PS50003"/>
    </source>
</evidence>
<evidence type="ECO:0008006" key="16">
    <source>
        <dbReference type="Google" id="ProtNLM"/>
    </source>
</evidence>
<dbReference type="Pfam" id="PF01156">
    <property type="entry name" value="IU_nuc_hydro"/>
    <property type="match status" value="1"/>
</dbReference>
<evidence type="ECO:0000256" key="7">
    <source>
        <dbReference type="ARBA" id="ARBA00022833"/>
    </source>
</evidence>
<evidence type="ECO:0000259" key="10">
    <source>
        <dbReference type="PROSITE" id="PS50002"/>
    </source>
</evidence>
<feature type="domain" description="PHD-type" evidence="13">
    <location>
        <begin position="843"/>
        <end position="962"/>
    </location>
</feature>
<dbReference type="SMART" id="SM00325">
    <property type="entry name" value="RhoGEF"/>
    <property type="match status" value="1"/>
</dbReference>
<dbReference type="Gene3D" id="2.30.30.40">
    <property type="entry name" value="SH3 Domains"/>
    <property type="match status" value="1"/>
</dbReference>
<dbReference type="SMART" id="SM00249">
    <property type="entry name" value="PHD"/>
    <property type="match status" value="1"/>
</dbReference>
<feature type="region of interest" description="Disordered" evidence="9">
    <location>
        <begin position="638"/>
        <end position="706"/>
    </location>
</feature>
<keyword evidence="15" id="KW-1185">Reference proteome</keyword>
<dbReference type="PANTHER" id="PTHR22826:SF115">
    <property type="entry name" value="GUANINE NUCLEOTIDE EXCHANGE FACTOR DBS"/>
    <property type="match status" value="1"/>
</dbReference>
<dbReference type="InterPro" id="IPR001965">
    <property type="entry name" value="Znf_PHD"/>
</dbReference>
<feature type="region of interest" description="Disordered" evidence="9">
    <location>
        <begin position="258"/>
        <end position="297"/>
    </location>
</feature>
<keyword evidence="6" id="KW-0863">Zinc-finger</keyword>
<keyword evidence="4" id="KW-0344">Guanine-nucleotide releasing factor</keyword>